<keyword evidence="3" id="KW-1185">Reference proteome</keyword>
<name>A0ABQ7FMA3_9ACTN</name>
<sequence length="170" mass="18275">MNIPFLGNWRKRNDGDRPVAVRDVSEDVPAGRDGADRRAEEPAHGTGGGTAGDAGVAELLAECELLRARAEDAGIELDDTPESLEALDQLLPRWRDDPEELPWLGNDAGLYLGTVVVRTVPGASWHIRPGGGPVVRLVSGRELNVVETGLDWAVTGAPELSQVYAEVRSY</sequence>
<dbReference type="Proteomes" id="UP000621266">
    <property type="component" value="Unassembled WGS sequence"/>
</dbReference>
<protein>
    <submittedName>
        <fullName evidence="2">Uncharacterized protein</fullName>
    </submittedName>
</protein>
<dbReference type="RefSeq" id="WP_156205417.1">
    <property type="nucleotide sequence ID" value="NZ_WHPN01000167.1"/>
</dbReference>
<evidence type="ECO:0000313" key="2">
    <source>
        <dbReference type="EMBL" id="KAF4409825.1"/>
    </source>
</evidence>
<gene>
    <name evidence="2" type="ORF">GCU69_07105</name>
</gene>
<dbReference type="InterPro" id="IPR046245">
    <property type="entry name" value="DUF6278"/>
</dbReference>
<accession>A0ABQ7FMA3</accession>
<comment type="caution">
    <text evidence="2">The sequence shown here is derived from an EMBL/GenBank/DDBJ whole genome shotgun (WGS) entry which is preliminary data.</text>
</comment>
<organism evidence="2 3">
    <name type="scientific">Streptomyces lycii</name>
    <dbReference type="NCBI Taxonomy" id="2654337"/>
    <lineage>
        <taxon>Bacteria</taxon>
        <taxon>Bacillati</taxon>
        <taxon>Actinomycetota</taxon>
        <taxon>Actinomycetes</taxon>
        <taxon>Kitasatosporales</taxon>
        <taxon>Streptomycetaceae</taxon>
        <taxon>Streptomyces</taxon>
    </lineage>
</organism>
<evidence type="ECO:0000256" key="1">
    <source>
        <dbReference type="SAM" id="MobiDB-lite"/>
    </source>
</evidence>
<feature type="compositionally biased region" description="Basic and acidic residues" evidence="1">
    <location>
        <begin position="11"/>
        <end position="43"/>
    </location>
</feature>
<reference evidence="2 3" key="1">
    <citation type="submission" date="2019-10" db="EMBL/GenBank/DDBJ databases">
        <title>Streptomyces tenebrisbrunneis sp.nov., an endogenous actinomycete isolated from of Lycium ruthenicum.</title>
        <authorList>
            <person name="Ma L."/>
        </authorList>
    </citation>
    <scope>NUCLEOTIDE SEQUENCE [LARGE SCALE GENOMIC DNA]</scope>
    <source>
        <strain evidence="2 3">TRM 66187</strain>
    </source>
</reference>
<dbReference type="Pfam" id="PF19794">
    <property type="entry name" value="DUF6278"/>
    <property type="match status" value="1"/>
</dbReference>
<evidence type="ECO:0000313" key="3">
    <source>
        <dbReference type="Proteomes" id="UP000621266"/>
    </source>
</evidence>
<feature type="region of interest" description="Disordered" evidence="1">
    <location>
        <begin position="1"/>
        <end position="53"/>
    </location>
</feature>
<dbReference type="EMBL" id="WHPN01000167">
    <property type="protein sequence ID" value="KAF4409825.1"/>
    <property type="molecule type" value="Genomic_DNA"/>
</dbReference>
<proteinExistence type="predicted"/>